<feature type="binding site" evidence="1">
    <location>
        <position position="165"/>
    </location>
    <ligand>
        <name>CoA</name>
        <dbReference type="ChEBI" id="CHEBI:57287"/>
    </ligand>
</feature>
<dbReference type="Pfam" id="PF17837">
    <property type="entry name" value="4PPT_N"/>
    <property type="match status" value="1"/>
</dbReference>
<dbReference type="STRING" id="34004.SAMN04488021_102155"/>
<dbReference type="InterPro" id="IPR041354">
    <property type="entry name" value="4PPT_N"/>
</dbReference>
<comment type="cofactor">
    <cofactor evidence="2">
        <name>Mg(2+)</name>
        <dbReference type="ChEBI" id="CHEBI:18420"/>
    </cofactor>
</comment>
<dbReference type="Proteomes" id="UP000183635">
    <property type="component" value="Unassembled WGS sequence"/>
</dbReference>
<dbReference type="InterPro" id="IPR003542">
    <property type="entry name" value="Enbac_synth_compD-like"/>
</dbReference>
<dbReference type="SUPFAM" id="SSF56214">
    <property type="entry name" value="4'-phosphopantetheinyl transferase"/>
    <property type="match status" value="2"/>
</dbReference>
<dbReference type="InterPro" id="IPR037143">
    <property type="entry name" value="4-PPantetheinyl_Trfase_dom_sf"/>
</dbReference>
<dbReference type="Gene3D" id="3.90.470.20">
    <property type="entry name" value="4'-phosphopantetheinyl transferase domain"/>
    <property type="match status" value="1"/>
</dbReference>
<reference evidence="4 5" key="1">
    <citation type="submission" date="2016-10" db="EMBL/GenBank/DDBJ databases">
        <authorList>
            <person name="de Groot N.N."/>
        </authorList>
    </citation>
    <scope>NUCLEOTIDE SEQUENCE [LARGE SCALE GENOMIC DNA]</scope>
    <source>
        <strain evidence="4 5">DSM 8537</strain>
    </source>
</reference>
<feature type="domain" description="4'-phosphopantetheinyl transferase N-terminal" evidence="3">
    <location>
        <begin position="37"/>
        <end position="106"/>
    </location>
</feature>
<accession>A0A1I2XXS8</accession>
<dbReference type="OrthoDB" id="8210607at2"/>
<dbReference type="GO" id="GO:0005886">
    <property type="term" value="C:plasma membrane"/>
    <property type="evidence" value="ECO:0007669"/>
    <property type="project" value="TreeGrafter"/>
</dbReference>
<keyword evidence="2" id="KW-0479">Metal-binding</keyword>
<dbReference type="EMBL" id="FOPU01000002">
    <property type="protein sequence ID" value="SFH17889.1"/>
    <property type="molecule type" value="Genomic_DNA"/>
</dbReference>
<evidence type="ECO:0000313" key="5">
    <source>
        <dbReference type="Proteomes" id="UP000183635"/>
    </source>
</evidence>
<sequence length="207" mass="22324">MSEAEALRDLARGLLPVGYGCAVLPLMAEPAPLLPAEAEAMARAVPKRRHEFALGRLVLRAAIRQAGHELPESRPIAMRPDRQPDLPAGIRASLSHGGDYCIAIAAPPGGPSLGIDLEPSDRNPPEGLAGMVMPFRMAADLPPLLAFCAKEAMFKAQYPLTGRMLDFREVPVVIRGDRFRGCMGERLIGGRWGRAAGCWLALSLWRG</sequence>
<dbReference type="PANTHER" id="PTHR38096">
    <property type="entry name" value="ENTEROBACTIN SYNTHASE COMPONENT D"/>
    <property type="match status" value="1"/>
</dbReference>
<dbReference type="AlphaFoldDB" id="A0A1I2XXS8"/>
<feature type="binding site" evidence="1">
    <location>
        <position position="151"/>
    </location>
    <ligand>
        <name>CoA</name>
        <dbReference type="ChEBI" id="CHEBI:57287"/>
    </ligand>
</feature>
<keyword evidence="2" id="KW-0460">Magnesium</keyword>
<feature type="binding site" evidence="1">
    <location>
        <position position="48"/>
    </location>
    <ligand>
        <name>CoA</name>
        <dbReference type="ChEBI" id="CHEBI:57287"/>
    </ligand>
</feature>
<feature type="binding site" evidence="1">
    <location>
        <position position="56"/>
    </location>
    <ligand>
        <name>CoA</name>
        <dbReference type="ChEBI" id="CHEBI:57287"/>
    </ligand>
</feature>
<feature type="binding site" evidence="2">
    <location>
        <position position="118"/>
    </location>
    <ligand>
        <name>Mg(2+)</name>
        <dbReference type="ChEBI" id="CHEBI:18420"/>
    </ligand>
</feature>
<proteinExistence type="predicted"/>
<evidence type="ECO:0000259" key="3">
    <source>
        <dbReference type="Pfam" id="PF17837"/>
    </source>
</evidence>
<feature type="binding site" evidence="1">
    <location>
        <position position="116"/>
    </location>
    <ligand>
        <name>CoA</name>
        <dbReference type="ChEBI" id="CHEBI:57287"/>
    </ligand>
</feature>
<feature type="binding site" evidence="2">
    <location>
        <position position="116"/>
    </location>
    <ligand>
        <name>Mg(2+)</name>
        <dbReference type="ChEBI" id="CHEBI:18420"/>
    </ligand>
</feature>
<evidence type="ECO:0000313" key="4">
    <source>
        <dbReference type="EMBL" id="SFH17889.1"/>
    </source>
</evidence>
<dbReference type="GO" id="GO:0000287">
    <property type="term" value="F:magnesium ion binding"/>
    <property type="evidence" value="ECO:0007669"/>
    <property type="project" value="InterPro"/>
</dbReference>
<feature type="binding site" evidence="1">
    <location>
        <position position="155"/>
    </location>
    <ligand>
        <name>CoA</name>
        <dbReference type="ChEBI" id="CHEBI:57287"/>
    </ligand>
</feature>
<dbReference type="GO" id="GO:0008897">
    <property type="term" value="F:holo-[acyl-carrier-protein] synthase activity"/>
    <property type="evidence" value="ECO:0007669"/>
    <property type="project" value="InterPro"/>
</dbReference>
<feature type="binding site" evidence="1">
    <location>
        <begin position="95"/>
        <end position="96"/>
    </location>
    <ligand>
        <name>CoA</name>
        <dbReference type="ChEBI" id="CHEBI:57287"/>
    </ligand>
</feature>
<gene>
    <name evidence="4" type="ORF">SAMN04488021_102155</name>
</gene>
<dbReference type="RefSeq" id="WP_074966130.1">
    <property type="nucleotide sequence ID" value="NZ_CBCRYP010000001.1"/>
</dbReference>
<dbReference type="GO" id="GO:0009239">
    <property type="term" value="P:enterobactin biosynthetic process"/>
    <property type="evidence" value="ECO:0007669"/>
    <property type="project" value="InterPro"/>
</dbReference>
<dbReference type="GO" id="GO:0009366">
    <property type="term" value="C:enterobactin synthetase complex"/>
    <property type="evidence" value="ECO:0007669"/>
    <property type="project" value="InterPro"/>
</dbReference>
<evidence type="ECO:0000256" key="1">
    <source>
        <dbReference type="PIRSR" id="PIRSR603542-1"/>
    </source>
</evidence>
<dbReference type="PRINTS" id="PR01399">
    <property type="entry name" value="ENTSNTHTASED"/>
</dbReference>
<keyword evidence="5" id="KW-1185">Reference proteome</keyword>
<dbReference type="PANTHER" id="PTHR38096:SF1">
    <property type="entry name" value="ENTEROBACTIN SYNTHASE COMPONENT D"/>
    <property type="match status" value="1"/>
</dbReference>
<evidence type="ECO:0000256" key="2">
    <source>
        <dbReference type="PIRSR" id="PIRSR603542-2"/>
    </source>
</evidence>
<organism evidence="4 5">
    <name type="scientific">Paracoccus aminovorans</name>
    <dbReference type="NCBI Taxonomy" id="34004"/>
    <lineage>
        <taxon>Bacteria</taxon>
        <taxon>Pseudomonadati</taxon>
        <taxon>Pseudomonadota</taxon>
        <taxon>Alphaproteobacteria</taxon>
        <taxon>Rhodobacterales</taxon>
        <taxon>Paracoccaceae</taxon>
        <taxon>Paracoccus</taxon>
    </lineage>
</organism>
<protein>
    <recommendedName>
        <fullName evidence="3">4'-phosphopantetheinyl transferase N-terminal domain-containing protein</fullName>
    </recommendedName>
</protein>
<name>A0A1I2XXS8_9RHOB</name>